<dbReference type="EMBL" id="CM047948">
    <property type="protein sequence ID" value="KAI9896422.1"/>
    <property type="molecule type" value="Genomic_DNA"/>
</dbReference>
<gene>
    <name evidence="1" type="ORF">N3K66_008594</name>
</gene>
<reference evidence="1" key="1">
    <citation type="submission" date="2022-10" db="EMBL/GenBank/DDBJ databases">
        <title>Complete Genome of Trichothecium roseum strain YXFP-22015, a Plant Pathogen Isolated from Citrus.</title>
        <authorList>
            <person name="Wang Y."/>
            <person name="Zhu L."/>
        </authorList>
    </citation>
    <scope>NUCLEOTIDE SEQUENCE</scope>
    <source>
        <strain evidence="1">YXFP-22015</strain>
    </source>
</reference>
<name>A0ACC0UR49_9HYPO</name>
<accession>A0ACC0UR49</accession>
<evidence type="ECO:0000313" key="1">
    <source>
        <dbReference type="EMBL" id="KAI9896422.1"/>
    </source>
</evidence>
<organism evidence="1 2">
    <name type="scientific">Trichothecium roseum</name>
    <dbReference type="NCBI Taxonomy" id="47278"/>
    <lineage>
        <taxon>Eukaryota</taxon>
        <taxon>Fungi</taxon>
        <taxon>Dikarya</taxon>
        <taxon>Ascomycota</taxon>
        <taxon>Pezizomycotina</taxon>
        <taxon>Sordariomycetes</taxon>
        <taxon>Hypocreomycetidae</taxon>
        <taxon>Hypocreales</taxon>
        <taxon>Hypocreales incertae sedis</taxon>
        <taxon>Trichothecium</taxon>
    </lineage>
</organism>
<evidence type="ECO:0000313" key="2">
    <source>
        <dbReference type="Proteomes" id="UP001163324"/>
    </source>
</evidence>
<proteinExistence type="predicted"/>
<dbReference type="Proteomes" id="UP001163324">
    <property type="component" value="Chromosome 9"/>
</dbReference>
<comment type="caution">
    <text evidence="1">The sequence shown here is derived from an EMBL/GenBank/DDBJ whole genome shotgun (WGS) entry which is preliminary data.</text>
</comment>
<protein>
    <submittedName>
        <fullName evidence="1">Uncharacterized protein</fullName>
    </submittedName>
</protein>
<sequence length="723" mass="80610">MSSRQLRKLQKQRELEQVKDVASQGESDGSDDEPAAPAKPRVSLFAALGGEGEDDDDDQVEEEREAPETSDKDEGPPAPQSSKKSKKKKKKKKQKAQAVGSGPNGSNTGVRDGDEEDEIDKAIKELRLSGQSASNESTSLKTTRKTDDLLSVNINNLKVMNEMRRLFGQDVIESATAEEEEEQRNRNHRGQMGQNVDLETFLRGPPGQKKLPEVSLRRNVFIQGREHWPRKTAGGLQMKQIEKSAEKTEYAYVHDTQYDDAQKTFFKFVGQGDPMRMVWLLFELPYHVSTLLQVSSVAKQDQNMALASELCERALFTFGRVATSAFRQDLEQGRARLDFRRPENRQFWLAGYHYLRSLIRKGTYRTALEWAKVLYALDDSDPYAMRHYIFPLAIRAHQSVWLTELGKKLQSNEAHGDMIYLQQTISLALLQMGDDKLAKENICAGIKQVPWLYCALFQELGLDAPPSIWGIRIDCPNREFWVKLYVHQTKALWNTPQAISLLKEAAKDMPKCDLGSLSQSDPPADLGATRLAFLEGDTALIACSPREYLERQPNFEFDPLPPPEGENIFTTEGCRLPWTESHQGTRAVETQMEVQLRNLIDQRLAMAAAAGGGAGGGAGAAAFGGALGGGDEGEGEDEINALDDEELRRDIEEHARRINAPGLLQTLMQMFGGSSEDTIDVDALMNEVAATHGLEEAEFPGAWPEDYDDDDDSGNDDDQRQGA</sequence>
<keyword evidence="2" id="KW-1185">Reference proteome</keyword>